<protein>
    <recommendedName>
        <fullName evidence="3">HD domain-containing protein</fullName>
    </recommendedName>
</protein>
<dbReference type="EMBL" id="CP000556">
    <property type="protein sequence ID" value="ABM97068.1"/>
    <property type="molecule type" value="Genomic_DNA"/>
</dbReference>
<proteinExistence type="predicted"/>
<dbReference type="RefSeq" id="WP_011831656.1">
    <property type="nucleotide sequence ID" value="NC_008826.1"/>
</dbReference>
<organism evidence="1 2">
    <name type="scientific">Methylibium petroleiphilum (strain ATCC BAA-1232 / LMG 22953 / PM1)</name>
    <dbReference type="NCBI Taxonomy" id="420662"/>
    <lineage>
        <taxon>Bacteria</taxon>
        <taxon>Pseudomonadati</taxon>
        <taxon>Pseudomonadota</taxon>
        <taxon>Betaproteobacteria</taxon>
        <taxon>Burkholderiales</taxon>
        <taxon>Sphaerotilaceae</taxon>
        <taxon>Methylibium</taxon>
    </lineage>
</organism>
<evidence type="ECO:0008006" key="3">
    <source>
        <dbReference type="Google" id="ProtNLM"/>
    </source>
</evidence>
<dbReference type="KEGG" id="mpt:Mpe_B0293"/>
<dbReference type="PANTHER" id="PTHR46246:SF1">
    <property type="entry name" value="GUANOSINE-3',5'-BIS(DIPHOSPHATE) 3'-PYROPHOSPHOHYDROLASE MESH1"/>
    <property type="match status" value="1"/>
</dbReference>
<dbReference type="Gene3D" id="1.10.3210.10">
    <property type="entry name" value="Hypothetical protein af1432"/>
    <property type="match status" value="1"/>
</dbReference>
<dbReference type="eggNOG" id="COG0317">
    <property type="taxonomic scope" value="Bacteria"/>
</dbReference>
<keyword evidence="2" id="KW-1185">Reference proteome</keyword>
<keyword evidence="1" id="KW-0614">Plasmid</keyword>
<evidence type="ECO:0000313" key="2">
    <source>
        <dbReference type="Proteomes" id="UP000000366"/>
    </source>
</evidence>
<dbReference type="AlphaFoldDB" id="A2SNC9"/>
<dbReference type="InterPro" id="IPR052194">
    <property type="entry name" value="MESH1"/>
</dbReference>
<geneLocation type="plasmid" evidence="1 2">
    <name>RPME01</name>
</geneLocation>
<dbReference type="GO" id="GO:0008893">
    <property type="term" value="F:guanosine-3',5'-bis(diphosphate) 3'-diphosphatase activity"/>
    <property type="evidence" value="ECO:0007669"/>
    <property type="project" value="TreeGrafter"/>
</dbReference>
<name>A2SNC9_METPP</name>
<dbReference type="PANTHER" id="PTHR46246">
    <property type="entry name" value="GUANOSINE-3',5'-BIS(DIPHOSPHATE) 3'-PYROPHOSPHOHYDROLASE MESH1"/>
    <property type="match status" value="1"/>
</dbReference>
<accession>A2SNC9</accession>
<sequence>MHVFSSPGARAAFRFADIAHAGQLRRYVMRPYIEHPVAVARLVERFDHDEAMVMAALLHDTKEDCGVSVALLEHEFGGEVAGLVDDLSDVSTPADGNRASRKAVDRAHTARARPKAKTIKALDLVHNTPSIVANDTAFSLVYLPEKALLLDVLGDASDCRAVHLARRVHARACARLGISPR</sequence>
<evidence type="ECO:0000313" key="1">
    <source>
        <dbReference type="EMBL" id="ABM97068.1"/>
    </source>
</evidence>
<gene>
    <name evidence="1" type="ordered locus">Mpe_B0293</name>
</gene>
<dbReference type="Proteomes" id="UP000000366">
    <property type="component" value="Plasmid RPME01"/>
</dbReference>
<dbReference type="SUPFAM" id="SSF109604">
    <property type="entry name" value="HD-domain/PDEase-like"/>
    <property type="match status" value="1"/>
</dbReference>
<dbReference type="HOGENOM" id="CLU_101390_0_0_4"/>
<dbReference type="Pfam" id="PF13328">
    <property type="entry name" value="HD_4"/>
    <property type="match status" value="1"/>
</dbReference>
<reference evidence="1 2" key="1">
    <citation type="journal article" date="2007" name="J. Bacteriol.">
        <title>Whole-genome analysis of the methyl tert-butyl ether-degrading beta-proteobacterium Methylibium petroleiphilum PM1.</title>
        <authorList>
            <person name="Kane S.R."/>
            <person name="Chakicherla A.Y."/>
            <person name="Chain P.S.G."/>
            <person name="Schmidt R."/>
            <person name="Shin M.W."/>
            <person name="Legler T.C."/>
            <person name="Scow K.M."/>
            <person name="Larimer F.W."/>
            <person name="Lucas S.M."/>
            <person name="Richardson P.M."/>
            <person name="Hristova K.R."/>
        </authorList>
    </citation>
    <scope>NUCLEOTIDE SEQUENCE [LARGE SCALE GENOMIC DNA]</scope>
    <source>
        <strain evidence="2">ATCC BAA-1232 / LMG 22953 / PM1</strain>
        <plasmid evidence="1 2">RPME01</plasmid>
    </source>
</reference>